<dbReference type="InterPro" id="IPR011009">
    <property type="entry name" value="Kinase-like_dom_sf"/>
</dbReference>
<keyword evidence="13" id="KW-1185">Reference proteome</keyword>
<name>A0A8H7T8X6_9HELO</name>
<dbReference type="PROSITE" id="PS50011">
    <property type="entry name" value="PROTEIN_KINASE_DOM"/>
    <property type="match status" value="1"/>
</dbReference>
<dbReference type="PROSITE" id="PS00108">
    <property type="entry name" value="PROTEIN_KINASE_ST"/>
    <property type="match status" value="1"/>
</dbReference>
<dbReference type="Pfam" id="PF00069">
    <property type="entry name" value="Pkinase"/>
    <property type="match status" value="1"/>
</dbReference>
<feature type="domain" description="Protein kinase" evidence="11">
    <location>
        <begin position="232"/>
        <end position="494"/>
    </location>
</feature>
<dbReference type="InterPro" id="IPR000719">
    <property type="entry name" value="Prot_kinase_dom"/>
</dbReference>
<feature type="binding site" evidence="8">
    <location>
        <position position="261"/>
    </location>
    <ligand>
        <name>ATP</name>
        <dbReference type="ChEBI" id="CHEBI:30616"/>
    </ligand>
</feature>
<keyword evidence="3" id="KW-0723">Serine/threonine-protein kinase</keyword>
<dbReference type="CDD" id="cd14099">
    <property type="entry name" value="STKc_PLK"/>
    <property type="match status" value="1"/>
</dbReference>
<dbReference type="GO" id="GO:0000922">
    <property type="term" value="C:spindle pole"/>
    <property type="evidence" value="ECO:0007669"/>
    <property type="project" value="TreeGrafter"/>
</dbReference>
<dbReference type="OrthoDB" id="408964at2759"/>
<comment type="caution">
    <text evidence="12">The sequence shown here is derived from an EMBL/GenBank/DDBJ whole genome shotgun (WGS) entry which is preliminary data.</text>
</comment>
<evidence type="ECO:0000256" key="3">
    <source>
        <dbReference type="ARBA" id="ARBA00022527"/>
    </source>
</evidence>
<dbReference type="GO" id="GO:0005634">
    <property type="term" value="C:nucleus"/>
    <property type="evidence" value="ECO:0007669"/>
    <property type="project" value="TreeGrafter"/>
</dbReference>
<dbReference type="SUPFAM" id="SSF82615">
    <property type="entry name" value="Polo-box domain"/>
    <property type="match status" value="2"/>
</dbReference>
<evidence type="ECO:0000256" key="5">
    <source>
        <dbReference type="ARBA" id="ARBA00022741"/>
    </source>
</evidence>
<dbReference type="FunFam" id="3.30.200.20:FF:000042">
    <property type="entry name" value="Aurora kinase A"/>
    <property type="match status" value="1"/>
</dbReference>
<dbReference type="GO" id="GO:0007052">
    <property type="term" value="P:mitotic spindle organization"/>
    <property type="evidence" value="ECO:0007669"/>
    <property type="project" value="TreeGrafter"/>
</dbReference>
<feature type="compositionally biased region" description="Basic and acidic residues" evidence="10">
    <location>
        <begin position="204"/>
        <end position="223"/>
    </location>
</feature>
<dbReference type="FunFam" id="1.10.510.10:FF:000652">
    <property type="entry name" value="Serine/threonine-protein kinase"/>
    <property type="match status" value="1"/>
</dbReference>
<evidence type="ECO:0000256" key="9">
    <source>
        <dbReference type="SAM" id="Coils"/>
    </source>
</evidence>
<dbReference type="FunFam" id="3.30.1120.30:FF:000004">
    <property type="entry name" value="Serine/threonine-protein kinase"/>
    <property type="match status" value="1"/>
</dbReference>
<organism evidence="12 13">
    <name type="scientific">Cadophora malorum</name>
    <dbReference type="NCBI Taxonomy" id="108018"/>
    <lineage>
        <taxon>Eukaryota</taxon>
        <taxon>Fungi</taxon>
        <taxon>Dikarya</taxon>
        <taxon>Ascomycota</taxon>
        <taxon>Pezizomycotina</taxon>
        <taxon>Leotiomycetes</taxon>
        <taxon>Helotiales</taxon>
        <taxon>Ploettnerulaceae</taxon>
        <taxon>Cadophora</taxon>
    </lineage>
</organism>
<dbReference type="InterPro" id="IPR008271">
    <property type="entry name" value="Ser/Thr_kinase_AS"/>
</dbReference>
<dbReference type="Proteomes" id="UP000664132">
    <property type="component" value="Unassembled WGS sequence"/>
</dbReference>
<feature type="compositionally biased region" description="Basic and acidic residues" evidence="10">
    <location>
        <begin position="680"/>
        <end position="689"/>
    </location>
</feature>
<dbReference type="GO" id="GO:0005737">
    <property type="term" value="C:cytoplasm"/>
    <property type="evidence" value="ECO:0007669"/>
    <property type="project" value="TreeGrafter"/>
</dbReference>
<feature type="compositionally biased region" description="Polar residues" evidence="10">
    <location>
        <begin position="660"/>
        <end position="669"/>
    </location>
</feature>
<dbReference type="PANTHER" id="PTHR24345">
    <property type="entry name" value="SERINE/THREONINE-PROTEIN KINASE PLK"/>
    <property type="match status" value="1"/>
</dbReference>
<accession>A0A8H7T8X6</accession>
<dbReference type="Pfam" id="PF00659">
    <property type="entry name" value="POLO_box"/>
    <property type="match status" value="1"/>
</dbReference>
<evidence type="ECO:0000256" key="4">
    <source>
        <dbReference type="ARBA" id="ARBA00022679"/>
    </source>
</evidence>
<evidence type="ECO:0000256" key="1">
    <source>
        <dbReference type="ARBA" id="ARBA00018572"/>
    </source>
</evidence>
<keyword evidence="9" id="KW-0175">Coiled coil</keyword>
<evidence type="ECO:0000256" key="6">
    <source>
        <dbReference type="ARBA" id="ARBA00022777"/>
    </source>
</evidence>
<reference evidence="12" key="1">
    <citation type="submission" date="2021-02" db="EMBL/GenBank/DDBJ databases">
        <title>Genome sequence Cadophora malorum strain M34.</title>
        <authorList>
            <person name="Stefanovic E."/>
            <person name="Vu D."/>
            <person name="Scully C."/>
            <person name="Dijksterhuis J."/>
            <person name="Roader J."/>
            <person name="Houbraken J."/>
        </authorList>
    </citation>
    <scope>NUCLEOTIDE SEQUENCE</scope>
    <source>
        <strain evidence="12">M34</strain>
    </source>
</reference>
<evidence type="ECO:0000256" key="7">
    <source>
        <dbReference type="ARBA" id="ARBA00022840"/>
    </source>
</evidence>
<evidence type="ECO:0000313" key="13">
    <source>
        <dbReference type="Proteomes" id="UP000664132"/>
    </source>
</evidence>
<dbReference type="GO" id="GO:0005816">
    <property type="term" value="C:spindle pole body"/>
    <property type="evidence" value="ECO:0007669"/>
    <property type="project" value="TreeGrafter"/>
</dbReference>
<dbReference type="InterPro" id="IPR000959">
    <property type="entry name" value="POLO_box_dom"/>
</dbReference>
<evidence type="ECO:0000256" key="10">
    <source>
        <dbReference type="SAM" id="MobiDB-lite"/>
    </source>
</evidence>
<gene>
    <name evidence="12" type="ORF">IFR04_011589</name>
</gene>
<evidence type="ECO:0000313" key="12">
    <source>
        <dbReference type="EMBL" id="KAG4415282.1"/>
    </source>
</evidence>
<feature type="region of interest" description="Disordered" evidence="10">
    <location>
        <begin position="653"/>
        <end position="689"/>
    </location>
</feature>
<dbReference type="AlphaFoldDB" id="A0A8H7T8X6"/>
<feature type="region of interest" description="Disordered" evidence="10">
    <location>
        <begin position="194"/>
        <end position="231"/>
    </location>
</feature>
<dbReference type="SUPFAM" id="SSF56112">
    <property type="entry name" value="Protein kinase-like (PK-like)"/>
    <property type="match status" value="1"/>
</dbReference>
<keyword evidence="5 8" id="KW-0547">Nucleotide-binding</keyword>
<dbReference type="Gene3D" id="1.10.510.10">
    <property type="entry name" value="Transferase(Phosphotransferase) domain 1"/>
    <property type="match status" value="1"/>
</dbReference>
<dbReference type="PROSITE" id="PS00107">
    <property type="entry name" value="PROTEIN_KINASE_ATP"/>
    <property type="match status" value="1"/>
</dbReference>
<keyword evidence="7 8" id="KW-0067">ATP-binding</keyword>
<keyword evidence="6" id="KW-0418">Kinase</keyword>
<dbReference type="GO" id="GO:0004674">
    <property type="term" value="F:protein serine/threonine kinase activity"/>
    <property type="evidence" value="ECO:0007669"/>
    <property type="project" value="UniProtKB-KW"/>
</dbReference>
<dbReference type="Gene3D" id="3.30.1120.30">
    <property type="entry name" value="POLO box domain"/>
    <property type="match status" value="1"/>
</dbReference>
<evidence type="ECO:0000259" key="11">
    <source>
        <dbReference type="PROSITE" id="PS50011"/>
    </source>
</evidence>
<sequence>MEATFGAPDNWISKGGGICPQIVRELQRRRRIEDLAEALPLQPGVFIRKPYLWTDQLLYIRLQRWGSECPRQIYDIIGRVLCQTLAVPRDCERAPGPHKLTFFTNYRAIQIYCCHDPGEERAVRDLSQISFQFLNPFEDIEIDGCTYHQSTDILFEKALPYLAWECIYPEGIDMEALSPRDTNAHIRVKQAALKSKQAPAKLANNKEKDHPPPPPEEVREPPSSDRPNGAVYKTGKCLGKGGFAICYDGQLVGTKKRYALKIVKSHMPQKKMEQKFQTELQIHSKMNHANIVQFHRAFSYEKCTYIVLELCPNGSLMDMVKKRKYITEPEVRFWTVQMAGAIKYMHAKGIIHRDLKMGNIFLDKDMNVKVGDFGLAALLMSGKDWQACRRTTLCGTPNYIAPEILSKGKGGHDHAVDIWSLGIIIFAMLTGKPPFQSATADEIYRRAREREYDWPKLDTSENFISEETKNLVTELLQSPEKRPDPDTIVQHPFFTCGWVPQSEEMTPSLRERHPEPNQFLSVGMRGGRTNLYTRNLKKLCMKCDVGPWNAKSKQHTSTYREVADEEKAGLTPAVPLPEDIVYRPFHEVLEDEAKLLSEQAEGTSKAQIVFDKILSPVKSKPNEQPVVPIKPSTQSFAAQQRARPQATIAGAASRLVKSRQPAQESSSRPVLTINPRGRPRKVEPAEPEKVVDVEDRLAADLVNQLNKAEAERKSTDVDAPTISLNVNASLFNPREKLEALPNTAPDHILEGLKRFQAELERALNSRTIALESKTDARKTPTIVVKWVDYTNKFGLGYILSNGSVGCIFKATPAYPDDPNKGYIPPTCVVIRDAERHLQNRNNQAYTDRHQIVPVSGPNIEFYENRAEKGIFRGKVSPQNFKVPVSEDGEAARLTRGRDEWDTRKREKIVLWKKFANYMTAFGRDQDYPYDEVLSRSSPDRSTDNVAPGNVVTFYQRFGDVGCWLFCDGHFQFNFPDHTKVILSADGTWCDLYHLPLEAARDLSVKGTISASALDDRRVLSYPLQTLLNFMSKPTRAGKSTARKRPEIDPMIQGIPQANDFRKKIEFIKQVVNEWTTNGGIGLSDTSIEGRLRWTGSRELINVKIPYKHVWVTVGGQGSDDRKVAWFDPRKPGALIPDIE</sequence>
<dbReference type="InterPro" id="IPR033701">
    <property type="entry name" value="POLO_box_1"/>
</dbReference>
<keyword evidence="4" id="KW-0808">Transferase</keyword>
<proteinExistence type="predicted"/>
<dbReference type="SMART" id="SM00220">
    <property type="entry name" value="S_TKc"/>
    <property type="match status" value="1"/>
</dbReference>
<dbReference type="InterPro" id="IPR017441">
    <property type="entry name" value="Protein_kinase_ATP_BS"/>
</dbReference>
<dbReference type="InterPro" id="IPR036947">
    <property type="entry name" value="POLO_box_dom_sf"/>
</dbReference>
<dbReference type="GO" id="GO:0005524">
    <property type="term" value="F:ATP binding"/>
    <property type="evidence" value="ECO:0007669"/>
    <property type="project" value="UniProtKB-UniRule"/>
</dbReference>
<dbReference type="GO" id="GO:0000776">
    <property type="term" value="C:kinetochore"/>
    <property type="evidence" value="ECO:0007669"/>
    <property type="project" value="TreeGrafter"/>
</dbReference>
<evidence type="ECO:0000256" key="2">
    <source>
        <dbReference type="ARBA" id="ARBA00019599"/>
    </source>
</evidence>
<dbReference type="CDD" id="cd13118">
    <property type="entry name" value="POLO_box_1"/>
    <property type="match status" value="1"/>
</dbReference>
<evidence type="ECO:0000256" key="8">
    <source>
        <dbReference type="PROSITE-ProRule" id="PRU10141"/>
    </source>
</evidence>
<dbReference type="EMBL" id="JAFJYH010000228">
    <property type="protein sequence ID" value="KAG4415282.1"/>
    <property type="molecule type" value="Genomic_DNA"/>
</dbReference>
<dbReference type="PANTHER" id="PTHR24345:SF0">
    <property type="entry name" value="CELL CYCLE SERINE_THREONINE-PROTEIN KINASE CDC5_MSD2"/>
    <property type="match status" value="1"/>
</dbReference>
<feature type="coiled-coil region" evidence="9">
    <location>
        <begin position="691"/>
        <end position="718"/>
    </location>
</feature>
<protein>
    <recommendedName>
        <fullName evidence="1">Serine/threonine-protein kinase ATG1</fullName>
    </recommendedName>
    <alternativeName>
        <fullName evidence="2">Serine/threonine-protein kinase atg1</fullName>
    </alternativeName>
</protein>